<keyword evidence="2" id="KW-1185">Reference proteome</keyword>
<dbReference type="OrthoDB" id="7570541at2"/>
<dbReference type="AlphaFoldDB" id="A0A328AR21"/>
<dbReference type="RefSeq" id="WP_111513042.1">
    <property type="nucleotide sequence ID" value="NZ_QFYR01000001.1"/>
</dbReference>
<accession>A0A328AR21</accession>
<sequence length="96" mass="10357">MDQEPVGVFVLTVRAKAGPRNSEPDGKRYDILLFARGETEESARAAGAAALDDRGWDEAQILRAGEIVDAGAVPEDLRGVMQRALRDGSALIVYED</sequence>
<dbReference type="EMBL" id="QFYR01000001">
    <property type="protein sequence ID" value="RAK56691.1"/>
    <property type="molecule type" value="Genomic_DNA"/>
</dbReference>
<organism evidence="1 2">
    <name type="scientific">Phenylobacterium deserti</name>
    <dbReference type="NCBI Taxonomy" id="1914756"/>
    <lineage>
        <taxon>Bacteria</taxon>
        <taxon>Pseudomonadati</taxon>
        <taxon>Pseudomonadota</taxon>
        <taxon>Alphaproteobacteria</taxon>
        <taxon>Caulobacterales</taxon>
        <taxon>Caulobacteraceae</taxon>
        <taxon>Phenylobacterium</taxon>
    </lineage>
</organism>
<reference evidence="2" key="1">
    <citation type="submission" date="2018-05" db="EMBL/GenBank/DDBJ databases">
        <authorList>
            <person name="Li X."/>
        </authorList>
    </citation>
    <scope>NUCLEOTIDE SEQUENCE [LARGE SCALE GENOMIC DNA]</scope>
    <source>
        <strain evidence="2">YIM 73061</strain>
    </source>
</reference>
<proteinExistence type="predicted"/>
<dbReference type="Proteomes" id="UP000249725">
    <property type="component" value="Unassembled WGS sequence"/>
</dbReference>
<gene>
    <name evidence="1" type="ORF">DJ018_01550</name>
</gene>
<protein>
    <submittedName>
        <fullName evidence="1">Uncharacterized protein</fullName>
    </submittedName>
</protein>
<evidence type="ECO:0000313" key="2">
    <source>
        <dbReference type="Proteomes" id="UP000249725"/>
    </source>
</evidence>
<name>A0A328AR21_9CAUL</name>
<comment type="caution">
    <text evidence="1">The sequence shown here is derived from an EMBL/GenBank/DDBJ whole genome shotgun (WGS) entry which is preliminary data.</text>
</comment>
<evidence type="ECO:0000313" key="1">
    <source>
        <dbReference type="EMBL" id="RAK56691.1"/>
    </source>
</evidence>